<dbReference type="Gene3D" id="3.30.420.10">
    <property type="entry name" value="Ribonuclease H-like superfamily/Ribonuclease H"/>
    <property type="match status" value="1"/>
</dbReference>
<dbReference type="InterPro" id="IPR032474">
    <property type="entry name" value="Argonaute_N"/>
</dbReference>
<dbReference type="InterPro" id="IPR045246">
    <property type="entry name" value="Piwi_ago-like"/>
</dbReference>
<dbReference type="SMART" id="SM00949">
    <property type="entry name" value="PAZ"/>
    <property type="match status" value="1"/>
</dbReference>
<sequence>MSGNQPQRGGRGGGRGDRGGGGGGGQRGGDRGWRGGGQGRGDFQGGRGRGDFQGGQGRGGFQGDRGRGDFRGGRGGPPGRGQSSQVPFRGGRGGGGGGGPREFPGIYLESAPVAAPDASITAAEDALALQTKGKIIDGFPGRPGFGTKGKPIVLRTNYFKITTAYEAKQPEVPLYRYAVNIRETSVSKPKLRRLFNEIFKHPAFSQVKWATDYATILVTTDKLDLEKMQKGEEIKVTLPSEDGASPQPSQGEQVPDFVRRARDRNTFHFKIRYMDSFSLKQMIDFLQSTSSGALYAGRVDLIQLLNIIVAKAPNEMANVRSVAGNKFYPYNGHQGVEYKDLGDHLEALRGYFSSVRPAISRLLVNINVTSGAFFKAQHLLQVFSNTRNSFEQLEAFVRMLKVEARYVKDGQPQPFMKKTKTIVGFAKSTNTIRVKRFGNANEVKFSYVDRSIPNARAREVTVAQYFKQQHGITLRSANLPVLNVGTRADPQYLPVELCWITPGQAYRRLLSGNQTSEMLRFAARAPNLNAMSIAGVAGTPGNGLRLLRLANPNGNPQADSVQPFGFRVGTEMISVPGRILPSPTVKYGSKDASTANGAWNLKGAKFDKPGKFNRWQVLIINHQGNNGQAMRGPPEGTIKALEQALKDYNIQMGSRGPTFQITLAALNVTNRAANDQVLKSAFEKAEGSRVDMLFIILPEADRWLYARIKFFGDVEHGIGTICSVGSKLENDKGQQMYFGNLALKFNLKGGGVSHSVVNTVSPPIDNNTMLVGIDVTHPSPGSVEGAPSIACVVASVDSRMFQWPGSIRTQTGRQEMVGGADANSVDHLEEMFNERLNLWVKRNQKLPTQIVIYRDGVSEGQYHQVLDIELASFEKVFEKRYGDKKKWPKIAIIIVGKRHHTRFYPTRKEDADQRSLNPLPGTVVDRGIVGKIVREFYLQAHQGLQGTARPAHYVVIKDDISFSADALEQFTHHLCYLFNRATKAVSICPPAYYADLLCERGRSYLFSKLAENNASDVSVSDGGDDEWTGGVHARLQETTWYV</sequence>
<dbReference type="SMART" id="SM00950">
    <property type="entry name" value="Piwi"/>
    <property type="match status" value="1"/>
</dbReference>
<reference evidence="5 6" key="1">
    <citation type="submission" date="2023-09" db="EMBL/GenBank/DDBJ databases">
        <title>Complete-Gapless Cercospora beticola genome.</title>
        <authorList>
            <person name="Wyatt N.A."/>
            <person name="Spanner R.E."/>
            <person name="Bolton M.D."/>
        </authorList>
    </citation>
    <scope>NUCLEOTIDE SEQUENCE [LARGE SCALE GENOMIC DNA]</scope>
    <source>
        <strain evidence="5">Cb09-40</strain>
    </source>
</reference>
<feature type="domain" description="Piwi" evidence="4">
    <location>
        <begin position="692"/>
        <end position="997"/>
    </location>
</feature>
<dbReference type="InterPro" id="IPR012337">
    <property type="entry name" value="RNaseH-like_sf"/>
</dbReference>
<feature type="domain" description="PAZ" evidence="3">
    <location>
        <begin position="375"/>
        <end position="502"/>
    </location>
</feature>
<dbReference type="CDD" id="cd02846">
    <property type="entry name" value="PAZ_argonaute_like"/>
    <property type="match status" value="1"/>
</dbReference>
<evidence type="ECO:0000259" key="4">
    <source>
        <dbReference type="PROSITE" id="PS50822"/>
    </source>
</evidence>
<evidence type="ECO:0000259" key="3">
    <source>
        <dbReference type="PROSITE" id="PS50821"/>
    </source>
</evidence>
<dbReference type="Pfam" id="PF02170">
    <property type="entry name" value="PAZ"/>
    <property type="match status" value="1"/>
</dbReference>
<gene>
    <name evidence="5" type="ORF">RHO25_009539</name>
</gene>
<dbReference type="PANTHER" id="PTHR22891">
    <property type="entry name" value="EUKARYOTIC TRANSLATION INITIATION FACTOR 2C"/>
    <property type="match status" value="1"/>
</dbReference>
<dbReference type="SMART" id="SM01163">
    <property type="entry name" value="DUF1785"/>
    <property type="match status" value="1"/>
</dbReference>
<dbReference type="SUPFAM" id="SSF53098">
    <property type="entry name" value="Ribonuclease H-like"/>
    <property type="match status" value="1"/>
</dbReference>
<comment type="similarity">
    <text evidence="1">Belongs to the argonaute family.</text>
</comment>
<dbReference type="GeneID" id="35432124"/>
<evidence type="ECO:0000256" key="2">
    <source>
        <dbReference type="SAM" id="MobiDB-lite"/>
    </source>
</evidence>
<dbReference type="EMBL" id="CP134189">
    <property type="protein sequence ID" value="WPB04891.1"/>
    <property type="molecule type" value="Genomic_DNA"/>
</dbReference>
<evidence type="ECO:0008006" key="7">
    <source>
        <dbReference type="Google" id="ProtNLM"/>
    </source>
</evidence>
<keyword evidence="6" id="KW-1185">Reference proteome</keyword>
<dbReference type="PROSITE" id="PS50822">
    <property type="entry name" value="PIWI"/>
    <property type="match status" value="1"/>
</dbReference>
<dbReference type="InterPro" id="IPR036397">
    <property type="entry name" value="RNaseH_sf"/>
</dbReference>
<feature type="region of interest" description="Disordered" evidence="2">
    <location>
        <begin position="1"/>
        <end position="105"/>
    </location>
</feature>
<dbReference type="Pfam" id="PF16488">
    <property type="entry name" value="ArgoL2"/>
    <property type="match status" value="1"/>
</dbReference>
<feature type="compositionally biased region" description="Gly residues" evidence="2">
    <location>
        <begin position="34"/>
        <end position="63"/>
    </location>
</feature>
<dbReference type="InterPro" id="IPR014811">
    <property type="entry name" value="ArgoL1"/>
</dbReference>
<dbReference type="Gene3D" id="2.170.260.10">
    <property type="entry name" value="paz domain"/>
    <property type="match status" value="1"/>
</dbReference>
<dbReference type="SUPFAM" id="SSF101690">
    <property type="entry name" value="PAZ domain"/>
    <property type="match status" value="1"/>
</dbReference>
<dbReference type="Proteomes" id="UP001302367">
    <property type="component" value="Chromosome 6"/>
</dbReference>
<dbReference type="PROSITE" id="PS50821">
    <property type="entry name" value="PAZ"/>
    <property type="match status" value="1"/>
</dbReference>
<name>A0ABZ0NZG5_CERBT</name>
<dbReference type="InterPro" id="IPR032472">
    <property type="entry name" value="ArgoL2"/>
</dbReference>
<protein>
    <recommendedName>
        <fullName evidence="7">Piwi-domain-containing protein</fullName>
    </recommendedName>
</protein>
<dbReference type="Pfam" id="PF16486">
    <property type="entry name" value="ArgoN"/>
    <property type="match status" value="1"/>
</dbReference>
<dbReference type="RefSeq" id="XP_065459265.1">
    <property type="nucleotide sequence ID" value="XM_065603193.1"/>
</dbReference>
<evidence type="ECO:0000313" key="6">
    <source>
        <dbReference type="Proteomes" id="UP001302367"/>
    </source>
</evidence>
<evidence type="ECO:0000313" key="5">
    <source>
        <dbReference type="EMBL" id="WPB04891.1"/>
    </source>
</evidence>
<feature type="compositionally biased region" description="Gly residues" evidence="2">
    <location>
        <begin position="90"/>
        <end position="100"/>
    </location>
</feature>
<evidence type="ECO:0000256" key="1">
    <source>
        <dbReference type="RuleBase" id="RU361178"/>
    </source>
</evidence>
<dbReference type="Gene3D" id="3.40.50.2300">
    <property type="match status" value="1"/>
</dbReference>
<dbReference type="InterPro" id="IPR003165">
    <property type="entry name" value="Piwi"/>
</dbReference>
<organism evidence="5 6">
    <name type="scientific">Cercospora beticola</name>
    <name type="common">Sugarbeet leaf spot fungus</name>
    <dbReference type="NCBI Taxonomy" id="122368"/>
    <lineage>
        <taxon>Eukaryota</taxon>
        <taxon>Fungi</taxon>
        <taxon>Dikarya</taxon>
        <taxon>Ascomycota</taxon>
        <taxon>Pezizomycotina</taxon>
        <taxon>Dothideomycetes</taxon>
        <taxon>Dothideomycetidae</taxon>
        <taxon>Mycosphaerellales</taxon>
        <taxon>Mycosphaerellaceae</taxon>
        <taxon>Cercospora</taxon>
    </lineage>
</organism>
<dbReference type="CDD" id="cd04657">
    <property type="entry name" value="Piwi_ago-like"/>
    <property type="match status" value="1"/>
</dbReference>
<proteinExistence type="inferred from homology"/>
<dbReference type="InterPro" id="IPR003100">
    <property type="entry name" value="PAZ_dom"/>
</dbReference>
<dbReference type="Pfam" id="PF02171">
    <property type="entry name" value="Piwi"/>
    <property type="match status" value="1"/>
</dbReference>
<feature type="compositionally biased region" description="Gly residues" evidence="2">
    <location>
        <begin position="9"/>
        <end position="27"/>
    </location>
</feature>
<dbReference type="Pfam" id="PF08699">
    <property type="entry name" value="ArgoL1"/>
    <property type="match status" value="1"/>
</dbReference>
<dbReference type="InterPro" id="IPR036085">
    <property type="entry name" value="PAZ_dom_sf"/>
</dbReference>
<accession>A0ABZ0NZG5</accession>